<organism evidence="1 2">
    <name type="scientific">Daphnia pulex</name>
    <name type="common">Water flea</name>
    <dbReference type="NCBI Taxonomy" id="6669"/>
    <lineage>
        <taxon>Eukaryota</taxon>
        <taxon>Metazoa</taxon>
        <taxon>Ecdysozoa</taxon>
        <taxon>Arthropoda</taxon>
        <taxon>Crustacea</taxon>
        <taxon>Branchiopoda</taxon>
        <taxon>Diplostraca</taxon>
        <taxon>Cladocera</taxon>
        <taxon>Anomopoda</taxon>
        <taxon>Daphniidae</taxon>
        <taxon>Daphnia</taxon>
    </lineage>
</organism>
<dbReference type="EMBL" id="GL732572">
    <property type="protein sequence ID" value="EFX75865.1"/>
    <property type="molecule type" value="Genomic_DNA"/>
</dbReference>
<dbReference type="KEGG" id="dpx:DAPPUDRAFT_249878"/>
<dbReference type="HOGENOM" id="CLU_3070812_0_0_1"/>
<keyword evidence="2" id="KW-1185">Reference proteome</keyword>
<accession>E9GXF5</accession>
<dbReference type="InterPro" id="IPR036770">
    <property type="entry name" value="Ankyrin_rpt-contain_sf"/>
</dbReference>
<proteinExistence type="predicted"/>
<name>E9GXF5_DAPPU</name>
<dbReference type="Proteomes" id="UP000000305">
    <property type="component" value="Unassembled WGS sequence"/>
</dbReference>
<reference evidence="1 2" key="1">
    <citation type="journal article" date="2011" name="Science">
        <title>The ecoresponsive genome of Daphnia pulex.</title>
        <authorList>
            <person name="Colbourne J.K."/>
            <person name="Pfrender M.E."/>
            <person name="Gilbert D."/>
            <person name="Thomas W.K."/>
            <person name="Tucker A."/>
            <person name="Oakley T.H."/>
            <person name="Tokishita S."/>
            <person name="Aerts A."/>
            <person name="Arnold G.J."/>
            <person name="Basu M.K."/>
            <person name="Bauer D.J."/>
            <person name="Caceres C.E."/>
            <person name="Carmel L."/>
            <person name="Casola C."/>
            <person name="Choi J.H."/>
            <person name="Detter J.C."/>
            <person name="Dong Q."/>
            <person name="Dusheyko S."/>
            <person name="Eads B.D."/>
            <person name="Frohlich T."/>
            <person name="Geiler-Samerotte K.A."/>
            <person name="Gerlach D."/>
            <person name="Hatcher P."/>
            <person name="Jogdeo S."/>
            <person name="Krijgsveld J."/>
            <person name="Kriventseva E.V."/>
            <person name="Kultz D."/>
            <person name="Laforsch C."/>
            <person name="Lindquist E."/>
            <person name="Lopez J."/>
            <person name="Manak J.R."/>
            <person name="Muller J."/>
            <person name="Pangilinan J."/>
            <person name="Patwardhan R.P."/>
            <person name="Pitluck S."/>
            <person name="Pritham E.J."/>
            <person name="Rechtsteiner A."/>
            <person name="Rho M."/>
            <person name="Rogozin I.B."/>
            <person name="Sakarya O."/>
            <person name="Salamov A."/>
            <person name="Schaack S."/>
            <person name="Shapiro H."/>
            <person name="Shiga Y."/>
            <person name="Skalitzky C."/>
            <person name="Smith Z."/>
            <person name="Souvorov A."/>
            <person name="Sung W."/>
            <person name="Tang Z."/>
            <person name="Tsuchiya D."/>
            <person name="Tu H."/>
            <person name="Vos H."/>
            <person name="Wang M."/>
            <person name="Wolf Y.I."/>
            <person name="Yamagata H."/>
            <person name="Yamada T."/>
            <person name="Ye Y."/>
            <person name="Shaw J.R."/>
            <person name="Andrews J."/>
            <person name="Crease T.J."/>
            <person name="Tang H."/>
            <person name="Lucas S.M."/>
            <person name="Robertson H.M."/>
            <person name="Bork P."/>
            <person name="Koonin E.V."/>
            <person name="Zdobnov E.M."/>
            <person name="Grigoriev I.V."/>
            <person name="Lynch M."/>
            <person name="Boore J.L."/>
        </authorList>
    </citation>
    <scope>NUCLEOTIDE SEQUENCE [LARGE SCALE GENOMIC DNA]</scope>
</reference>
<dbReference type="SUPFAM" id="SSF48403">
    <property type="entry name" value="Ankyrin repeat"/>
    <property type="match status" value="1"/>
</dbReference>
<evidence type="ECO:0000313" key="2">
    <source>
        <dbReference type="Proteomes" id="UP000000305"/>
    </source>
</evidence>
<protein>
    <submittedName>
        <fullName evidence="1">Uncharacterized protein</fullName>
    </submittedName>
</protein>
<dbReference type="AlphaFoldDB" id="E9GXF5"/>
<dbReference type="PhylomeDB" id="E9GXF5"/>
<gene>
    <name evidence="1" type="ORF">DAPPUDRAFT_249878</name>
</gene>
<evidence type="ECO:0000313" key="1">
    <source>
        <dbReference type="EMBL" id="EFX75865.1"/>
    </source>
</evidence>
<sequence length="53" mass="5870">MDMIDVNGHDPFIAAVVHGSLRMVDYFLHLGYDPTTKTHHTKLTISMTTATAP</sequence>
<dbReference type="InParanoid" id="E9GXF5"/>